<dbReference type="InterPro" id="IPR011256">
    <property type="entry name" value="Reg_factor_effector_dom_sf"/>
</dbReference>
<dbReference type="InterPro" id="IPR010499">
    <property type="entry name" value="AraC_E-bd"/>
</dbReference>
<dbReference type="PANTHER" id="PTHR47504:SF5">
    <property type="entry name" value="RIGHT ORIGIN-BINDING PROTEIN"/>
    <property type="match status" value="1"/>
</dbReference>
<gene>
    <name evidence="3" type="ORF">JOC94_000354</name>
</gene>
<feature type="domain" description="AraC effector-binding" evidence="2">
    <location>
        <begin position="1"/>
        <end position="152"/>
    </location>
</feature>
<proteinExistence type="predicted"/>
<protein>
    <submittedName>
        <fullName evidence="3">AraC family transcriptional regulator</fullName>
    </submittedName>
</protein>
<name>A0ABS2R433_9BACI</name>
<dbReference type="PANTHER" id="PTHR47504">
    <property type="entry name" value="RIGHT ORIGIN-BINDING PROTEIN"/>
    <property type="match status" value="1"/>
</dbReference>
<dbReference type="SUPFAM" id="SSF55136">
    <property type="entry name" value="Probable bacterial effector-binding domain"/>
    <property type="match status" value="1"/>
</dbReference>
<dbReference type="Gene3D" id="3.20.80.10">
    <property type="entry name" value="Regulatory factor, effector binding domain"/>
    <property type="match status" value="1"/>
</dbReference>
<evidence type="ECO:0000256" key="1">
    <source>
        <dbReference type="ARBA" id="ARBA00023125"/>
    </source>
</evidence>
<accession>A0ABS2R433</accession>
<dbReference type="Proteomes" id="UP000823485">
    <property type="component" value="Unassembled WGS sequence"/>
</dbReference>
<dbReference type="EMBL" id="JAFBFH010000002">
    <property type="protein sequence ID" value="MBM7713386.1"/>
    <property type="molecule type" value="Genomic_DNA"/>
</dbReference>
<sequence>MEYRIQKLDFELRIVGKGKSVKTNSAFKTIPTLWNNAKKDGFTQQLIDMSWENPKCTLESLLGVCGNEAAIMDEEFTYFMGVRYDGDVPNDMESLSITHADWAVFPNIAEVRKRLYAEWVPASGYELADIPCIECFYPPKHKPRNELWVPVLPKNSNK</sequence>
<dbReference type="InterPro" id="IPR050959">
    <property type="entry name" value="MarA-like"/>
</dbReference>
<keyword evidence="1" id="KW-0238">DNA-binding</keyword>
<comment type="caution">
    <text evidence="3">The sequence shown here is derived from an EMBL/GenBank/DDBJ whole genome shotgun (WGS) entry which is preliminary data.</text>
</comment>
<keyword evidence="4" id="KW-1185">Reference proteome</keyword>
<dbReference type="Pfam" id="PF06445">
    <property type="entry name" value="GyrI-like"/>
    <property type="match status" value="1"/>
</dbReference>
<reference evidence="3 4" key="1">
    <citation type="submission" date="2021-01" db="EMBL/GenBank/DDBJ databases">
        <title>Genomic Encyclopedia of Type Strains, Phase IV (KMG-IV): sequencing the most valuable type-strain genomes for metagenomic binning, comparative biology and taxonomic classification.</title>
        <authorList>
            <person name="Goeker M."/>
        </authorList>
    </citation>
    <scope>NUCLEOTIDE SEQUENCE [LARGE SCALE GENOMIC DNA]</scope>
    <source>
        <strain evidence="3 4">DSM 105453</strain>
    </source>
</reference>
<evidence type="ECO:0000259" key="2">
    <source>
        <dbReference type="SMART" id="SM00871"/>
    </source>
</evidence>
<dbReference type="SMART" id="SM00871">
    <property type="entry name" value="AraC_E_bind"/>
    <property type="match status" value="1"/>
</dbReference>
<evidence type="ECO:0000313" key="4">
    <source>
        <dbReference type="Proteomes" id="UP000823485"/>
    </source>
</evidence>
<evidence type="ECO:0000313" key="3">
    <source>
        <dbReference type="EMBL" id="MBM7713386.1"/>
    </source>
</evidence>
<dbReference type="InterPro" id="IPR029442">
    <property type="entry name" value="GyrI-like"/>
</dbReference>
<organism evidence="3 4">
    <name type="scientific">Siminovitchia thermophila</name>
    <dbReference type="NCBI Taxonomy" id="1245522"/>
    <lineage>
        <taxon>Bacteria</taxon>
        <taxon>Bacillati</taxon>
        <taxon>Bacillota</taxon>
        <taxon>Bacilli</taxon>
        <taxon>Bacillales</taxon>
        <taxon>Bacillaceae</taxon>
        <taxon>Siminovitchia</taxon>
    </lineage>
</organism>